<dbReference type="AlphaFoldDB" id="A0A395NVY8"/>
<dbReference type="EMBL" id="PXOA01000146">
    <property type="protein sequence ID" value="RFU79651.1"/>
    <property type="molecule type" value="Genomic_DNA"/>
</dbReference>
<dbReference type="OrthoDB" id="4926491at2759"/>
<accession>A0A395NVY8</accession>
<gene>
    <name evidence="1" type="ORF">TARUN_2566</name>
</gene>
<keyword evidence="2" id="KW-1185">Reference proteome</keyword>
<evidence type="ECO:0000313" key="1">
    <source>
        <dbReference type="EMBL" id="RFU79651.1"/>
    </source>
</evidence>
<sequence length="185" mass="20064">MDFSTQRDGLGLGTPQYGTTFPLKMRIAIRDHWAGNSAPVTMALCSLGHATDSRVQCEPDWLHMCEGLVKVYGGETEVIVGVSAAALAWCKAVEEIVKDGSNAEWVGEMRSKVNATEYSVFRLTLKLNDGNLPSTLWSDLLKGFVLSIPKKAKMEMEATDLTALFKAKLLSAFDGDAAATESTDN</sequence>
<organism evidence="1 2">
    <name type="scientific">Trichoderma arundinaceum</name>
    <dbReference type="NCBI Taxonomy" id="490622"/>
    <lineage>
        <taxon>Eukaryota</taxon>
        <taxon>Fungi</taxon>
        <taxon>Dikarya</taxon>
        <taxon>Ascomycota</taxon>
        <taxon>Pezizomycotina</taxon>
        <taxon>Sordariomycetes</taxon>
        <taxon>Hypocreomycetidae</taxon>
        <taxon>Hypocreales</taxon>
        <taxon>Hypocreaceae</taxon>
        <taxon>Trichoderma</taxon>
    </lineage>
</organism>
<evidence type="ECO:0000313" key="2">
    <source>
        <dbReference type="Proteomes" id="UP000266272"/>
    </source>
</evidence>
<dbReference type="Proteomes" id="UP000266272">
    <property type="component" value="Unassembled WGS sequence"/>
</dbReference>
<reference evidence="1 2" key="1">
    <citation type="journal article" date="2018" name="PLoS Pathog.">
        <title>Evolution of structural diversity of trichothecenes, a family of toxins produced by plant pathogenic and entomopathogenic fungi.</title>
        <authorList>
            <person name="Proctor R.H."/>
            <person name="McCormick S.P."/>
            <person name="Kim H.S."/>
            <person name="Cardoza R.E."/>
            <person name="Stanley A.M."/>
            <person name="Lindo L."/>
            <person name="Kelly A."/>
            <person name="Brown D.W."/>
            <person name="Lee T."/>
            <person name="Vaughan M.M."/>
            <person name="Alexander N.J."/>
            <person name="Busman M."/>
            <person name="Gutierrez S."/>
        </authorList>
    </citation>
    <scope>NUCLEOTIDE SEQUENCE [LARGE SCALE GENOMIC DNA]</scope>
    <source>
        <strain evidence="1 2">IBT 40837</strain>
    </source>
</reference>
<comment type="caution">
    <text evidence="1">The sequence shown here is derived from an EMBL/GenBank/DDBJ whole genome shotgun (WGS) entry which is preliminary data.</text>
</comment>
<name>A0A395NVY8_TRIAR</name>
<protein>
    <submittedName>
        <fullName evidence="1">Uncharacterized protein</fullName>
    </submittedName>
</protein>
<proteinExistence type="predicted"/>